<organism evidence="1">
    <name type="scientific">Bacillus phage KoopaTroopa</name>
    <dbReference type="NCBI Taxonomy" id="3234046"/>
    <lineage>
        <taxon>Viruses</taxon>
        <taxon>Duplodnaviria</taxon>
        <taxon>Heunggongvirae</taxon>
        <taxon>Uroviricota</taxon>
        <taxon>Caudoviricetes</taxon>
    </lineage>
</organism>
<dbReference type="EMBL" id="PP965177">
    <property type="protein sequence ID" value="XDJ02581.1"/>
    <property type="molecule type" value="Genomic_DNA"/>
</dbReference>
<protein>
    <submittedName>
        <fullName evidence="1">Uncharacterized protein</fullName>
    </submittedName>
</protein>
<name>A0AB39C7M4_9CAUD</name>
<proteinExistence type="predicted"/>
<reference evidence="1" key="1">
    <citation type="submission" date="2024-06" db="EMBL/GenBank/DDBJ databases">
        <authorList>
            <person name="Lee H."/>
            <person name="Agrawal S."/>
        </authorList>
    </citation>
    <scope>NUCLEOTIDE SEQUENCE</scope>
</reference>
<sequence length="61" mass="7130">MENLTKQQQELVLEYAVAFLEQEIEIHEARRDTAHGEPKKAIQARLDAMYKELDLFTNAQI</sequence>
<accession>A0AB39C7M4</accession>
<evidence type="ECO:0000313" key="1">
    <source>
        <dbReference type="EMBL" id="XDJ02581.1"/>
    </source>
</evidence>